<evidence type="ECO:0008006" key="4">
    <source>
        <dbReference type="Google" id="ProtNLM"/>
    </source>
</evidence>
<keyword evidence="3" id="KW-1185">Reference proteome</keyword>
<protein>
    <recommendedName>
        <fullName evidence="4">C2H2-type domain-containing protein</fullName>
    </recommendedName>
</protein>
<name>A0AAV5VPI4_9BILA</name>
<evidence type="ECO:0000256" key="1">
    <source>
        <dbReference type="SAM" id="MobiDB-lite"/>
    </source>
</evidence>
<evidence type="ECO:0000313" key="3">
    <source>
        <dbReference type="Proteomes" id="UP001432322"/>
    </source>
</evidence>
<comment type="caution">
    <text evidence="2">The sequence shown here is derived from an EMBL/GenBank/DDBJ whole genome shotgun (WGS) entry which is preliminary data.</text>
</comment>
<evidence type="ECO:0000313" key="2">
    <source>
        <dbReference type="EMBL" id="GMT20279.1"/>
    </source>
</evidence>
<reference evidence="2" key="1">
    <citation type="submission" date="2023-10" db="EMBL/GenBank/DDBJ databases">
        <title>Genome assembly of Pristionchus species.</title>
        <authorList>
            <person name="Yoshida K."/>
            <person name="Sommer R.J."/>
        </authorList>
    </citation>
    <scope>NUCLEOTIDE SEQUENCE</scope>
    <source>
        <strain evidence="2">RS5133</strain>
    </source>
</reference>
<feature type="compositionally biased region" description="Polar residues" evidence="1">
    <location>
        <begin position="340"/>
        <end position="349"/>
    </location>
</feature>
<dbReference type="AlphaFoldDB" id="A0AAV5VPI4"/>
<feature type="non-terminal residue" evidence="2">
    <location>
        <position position="429"/>
    </location>
</feature>
<gene>
    <name evidence="2" type="ORF">PFISCL1PPCAC_11576</name>
</gene>
<feature type="compositionally biased region" description="Basic and acidic residues" evidence="1">
    <location>
        <begin position="326"/>
        <end position="335"/>
    </location>
</feature>
<proteinExistence type="predicted"/>
<dbReference type="EMBL" id="BTSY01000003">
    <property type="protein sequence ID" value="GMT20279.1"/>
    <property type="molecule type" value="Genomic_DNA"/>
</dbReference>
<sequence>MASTGPAQLVVEIWRRKSSELAAASNDAVVPVITRALETIGAVLQPNADPDHIRRLLSSLEMEQAISMQYDSGLSNDPIRELFYGLIESVRLALGELGIDRLSPPYYRTHNENGGDPSPLSDRVPKEELIDSQLIRTSCEDTNLAAEEGVNGWATKIESVPEGGEAETVDFSRISNVIFDVPIDNVTGKRKRRSRACAGPLNALFAAAVGRKKLAAKRSAAAAPVPCSKRSRREEESGVDQKASIGRVAATEMACVICEFAARTVSTYVKHLRHHHQMSPREAGIFFRCACGNESRSHAHFFDSKCPLLSSVVVVADEDTVVKREEEEGEVHAELRMGSAGSSPTATNASTTVMKCPECRKFGSYNVDSFVGHLRKVHKMTPTQAGISFHCACGNVCRSHAHFTYGKCRNVSITVVRDEEREEEEEEEE</sequence>
<accession>A0AAV5VPI4</accession>
<organism evidence="2 3">
    <name type="scientific">Pristionchus fissidentatus</name>
    <dbReference type="NCBI Taxonomy" id="1538716"/>
    <lineage>
        <taxon>Eukaryota</taxon>
        <taxon>Metazoa</taxon>
        <taxon>Ecdysozoa</taxon>
        <taxon>Nematoda</taxon>
        <taxon>Chromadorea</taxon>
        <taxon>Rhabditida</taxon>
        <taxon>Rhabditina</taxon>
        <taxon>Diplogasteromorpha</taxon>
        <taxon>Diplogasteroidea</taxon>
        <taxon>Neodiplogasteridae</taxon>
        <taxon>Pristionchus</taxon>
    </lineage>
</organism>
<dbReference type="Proteomes" id="UP001432322">
    <property type="component" value="Unassembled WGS sequence"/>
</dbReference>
<feature type="region of interest" description="Disordered" evidence="1">
    <location>
        <begin position="326"/>
        <end position="349"/>
    </location>
</feature>